<dbReference type="AlphaFoldDB" id="A0A542EGP2"/>
<organism evidence="2 3">
    <name type="scientific">Yimella lutea</name>
    <dbReference type="NCBI Taxonomy" id="587872"/>
    <lineage>
        <taxon>Bacteria</taxon>
        <taxon>Bacillati</taxon>
        <taxon>Actinomycetota</taxon>
        <taxon>Actinomycetes</taxon>
        <taxon>Micrococcales</taxon>
        <taxon>Dermacoccaceae</taxon>
        <taxon>Yimella</taxon>
    </lineage>
</organism>
<evidence type="ECO:0000313" key="3">
    <source>
        <dbReference type="Proteomes" id="UP000320806"/>
    </source>
</evidence>
<evidence type="ECO:0000313" key="2">
    <source>
        <dbReference type="EMBL" id="TQJ14507.1"/>
    </source>
</evidence>
<keyword evidence="3" id="KW-1185">Reference proteome</keyword>
<dbReference type="EMBL" id="VFMO01000001">
    <property type="protein sequence ID" value="TQJ14507.1"/>
    <property type="molecule type" value="Genomic_DNA"/>
</dbReference>
<protein>
    <submittedName>
        <fullName evidence="2">Uncharacterized protein</fullName>
    </submittedName>
</protein>
<accession>A0A542EGP2</accession>
<sequence>MTTNLAPVFSSDDQGHLRPSTADAVEQQLQTLALARVAEDHLWDCVLAATPQTRTAATTAHLIAKAIVSEVDPFRFEAPVAIPSGAAPYLPETLEWLNTEYQGTLASRDMLLTSGLDVIRQRIRSML</sequence>
<comment type="caution">
    <text evidence="2">The sequence shown here is derived from an EMBL/GenBank/DDBJ whole genome shotgun (WGS) entry which is preliminary data.</text>
</comment>
<reference evidence="2 3" key="1">
    <citation type="submission" date="2019-06" db="EMBL/GenBank/DDBJ databases">
        <title>Sequencing the genomes of 1000 actinobacteria strains.</title>
        <authorList>
            <person name="Klenk H.-P."/>
        </authorList>
    </citation>
    <scope>NUCLEOTIDE SEQUENCE [LARGE SCALE GENOMIC DNA]</scope>
    <source>
        <strain evidence="2 3">DSM 19828</strain>
    </source>
</reference>
<gene>
    <name evidence="2" type="ORF">FB459_1974</name>
</gene>
<proteinExistence type="predicted"/>
<feature type="region of interest" description="Disordered" evidence="1">
    <location>
        <begin position="1"/>
        <end position="20"/>
    </location>
</feature>
<dbReference type="Proteomes" id="UP000320806">
    <property type="component" value="Unassembled WGS sequence"/>
</dbReference>
<dbReference type="RefSeq" id="WP_141928308.1">
    <property type="nucleotide sequence ID" value="NZ_BAABCI010000029.1"/>
</dbReference>
<name>A0A542EGP2_9MICO</name>
<evidence type="ECO:0000256" key="1">
    <source>
        <dbReference type="SAM" id="MobiDB-lite"/>
    </source>
</evidence>